<organism evidence="1 2">
    <name type="scientific">Ixodes persulcatus</name>
    <name type="common">Taiga tick</name>
    <dbReference type="NCBI Taxonomy" id="34615"/>
    <lineage>
        <taxon>Eukaryota</taxon>
        <taxon>Metazoa</taxon>
        <taxon>Ecdysozoa</taxon>
        <taxon>Arthropoda</taxon>
        <taxon>Chelicerata</taxon>
        <taxon>Arachnida</taxon>
        <taxon>Acari</taxon>
        <taxon>Parasitiformes</taxon>
        <taxon>Ixodida</taxon>
        <taxon>Ixodoidea</taxon>
        <taxon>Ixodidae</taxon>
        <taxon>Ixodinae</taxon>
        <taxon>Ixodes</taxon>
    </lineage>
</organism>
<dbReference type="EMBL" id="JABSTQ010010021">
    <property type="protein sequence ID" value="KAG0424066.1"/>
    <property type="molecule type" value="Genomic_DNA"/>
</dbReference>
<evidence type="ECO:0000313" key="2">
    <source>
        <dbReference type="Proteomes" id="UP000805193"/>
    </source>
</evidence>
<accession>A0AC60PSG0</accession>
<proteinExistence type="predicted"/>
<keyword evidence="2" id="KW-1185">Reference proteome</keyword>
<protein>
    <submittedName>
        <fullName evidence="1">Uncharacterized protein</fullName>
    </submittedName>
</protein>
<gene>
    <name evidence="1" type="ORF">HPB47_000185</name>
</gene>
<name>A0AC60PSG0_IXOPE</name>
<dbReference type="Proteomes" id="UP000805193">
    <property type="component" value="Unassembled WGS sequence"/>
</dbReference>
<comment type="caution">
    <text evidence="1">The sequence shown here is derived from an EMBL/GenBank/DDBJ whole genome shotgun (WGS) entry which is preliminary data.</text>
</comment>
<evidence type="ECO:0000313" key="1">
    <source>
        <dbReference type="EMBL" id="KAG0424066.1"/>
    </source>
</evidence>
<reference evidence="1 2" key="1">
    <citation type="journal article" date="2020" name="Cell">
        <title>Large-Scale Comparative Analyses of Tick Genomes Elucidate Their Genetic Diversity and Vector Capacities.</title>
        <authorList>
            <consortium name="Tick Genome and Microbiome Consortium (TIGMIC)"/>
            <person name="Jia N."/>
            <person name="Wang J."/>
            <person name="Shi W."/>
            <person name="Du L."/>
            <person name="Sun Y."/>
            <person name="Zhan W."/>
            <person name="Jiang J.F."/>
            <person name="Wang Q."/>
            <person name="Zhang B."/>
            <person name="Ji P."/>
            <person name="Bell-Sakyi L."/>
            <person name="Cui X.M."/>
            <person name="Yuan T.T."/>
            <person name="Jiang B.G."/>
            <person name="Yang W.F."/>
            <person name="Lam T.T."/>
            <person name="Chang Q.C."/>
            <person name="Ding S.J."/>
            <person name="Wang X.J."/>
            <person name="Zhu J.G."/>
            <person name="Ruan X.D."/>
            <person name="Zhao L."/>
            <person name="Wei J.T."/>
            <person name="Ye R.Z."/>
            <person name="Que T.C."/>
            <person name="Du C.H."/>
            <person name="Zhou Y.H."/>
            <person name="Cheng J.X."/>
            <person name="Dai P.F."/>
            <person name="Guo W.B."/>
            <person name="Han X.H."/>
            <person name="Huang E.J."/>
            <person name="Li L.F."/>
            <person name="Wei W."/>
            <person name="Gao Y.C."/>
            <person name="Liu J.Z."/>
            <person name="Shao H.Z."/>
            <person name="Wang X."/>
            <person name="Wang C.C."/>
            <person name="Yang T.C."/>
            <person name="Huo Q.B."/>
            <person name="Li W."/>
            <person name="Chen H.Y."/>
            <person name="Chen S.E."/>
            <person name="Zhou L.G."/>
            <person name="Ni X.B."/>
            <person name="Tian J.H."/>
            <person name="Sheng Y."/>
            <person name="Liu T."/>
            <person name="Pan Y.S."/>
            <person name="Xia L.Y."/>
            <person name="Li J."/>
            <person name="Zhao F."/>
            <person name="Cao W.C."/>
        </authorList>
    </citation>
    <scope>NUCLEOTIDE SEQUENCE [LARGE SCALE GENOMIC DNA]</scope>
    <source>
        <strain evidence="1">Iper-2018</strain>
    </source>
</reference>
<sequence length="160" mass="17838">MSDEERDVDIESDGEEADKRAHHNALERRRRDHIKYSFSSLRDAVPSLQGEKASRAQILKKAADYIQTMRRKNTAHLQDIEDLKRQNKLLEDQIRSLEKTKVASSGYSSGSMLDSVNIKGESISAFDGGSGSESSEDTDNSSRGSRKKLKTSPNSTPLHS</sequence>